<dbReference type="Proteomes" id="UP000189704">
    <property type="component" value="Unplaced"/>
</dbReference>
<evidence type="ECO:0000259" key="2">
    <source>
        <dbReference type="PROSITE" id="PS50222"/>
    </source>
</evidence>
<dbReference type="InterPro" id="IPR002048">
    <property type="entry name" value="EF_hand_dom"/>
</dbReference>
<evidence type="ECO:0000313" key="4">
    <source>
        <dbReference type="RefSeq" id="XP_008060710.1"/>
    </source>
</evidence>
<dbReference type="SUPFAM" id="SSF47473">
    <property type="entry name" value="EF-hand"/>
    <property type="match status" value="1"/>
</dbReference>
<feature type="domain" description="EF-hand" evidence="2">
    <location>
        <begin position="25"/>
        <end position="60"/>
    </location>
</feature>
<sequence>MFGSQVDGSIGEGDLSHILKTALGVAELTVTDLFRAIDGEDKGRITFADFARFAETYPDFAEEYLYPDQTPSESRTHTPPVPTPNGFCADFSPEGSGAGRTPAQKKLD</sequence>
<feature type="region of interest" description="Disordered" evidence="1">
    <location>
        <begin position="66"/>
        <end position="108"/>
    </location>
</feature>
<dbReference type="KEGG" id="csyr:103264814"/>
<organism evidence="3 4">
    <name type="scientific">Carlito syrichta</name>
    <name type="common">Philippine tarsier</name>
    <name type="synonym">Tarsius syrichta</name>
    <dbReference type="NCBI Taxonomy" id="1868482"/>
    <lineage>
        <taxon>Eukaryota</taxon>
        <taxon>Metazoa</taxon>
        <taxon>Chordata</taxon>
        <taxon>Craniata</taxon>
        <taxon>Vertebrata</taxon>
        <taxon>Euteleostomi</taxon>
        <taxon>Mammalia</taxon>
        <taxon>Eutheria</taxon>
        <taxon>Euarchontoglires</taxon>
        <taxon>Primates</taxon>
        <taxon>Haplorrhini</taxon>
        <taxon>Tarsiiformes</taxon>
        <taxon>Tarsiidae</taxon>
        <taxon>Carlito</taxon>
    </lineage>
</organism>
<proteinExistence type="predicted"/>
<dbReference type="GO" id="GO:0005509">
    <property type="term" value="F:calcium ion binding"/>
    <property type="evidence" value="ECO:0007669"/>
    <property type="project" value="InterPro"/>
</dbReference>
<accession>A0A1U7TSC7</accession>
<evidence type="ECO:0000313" key="3">
    <source>
        <dbReference type="Proteomes" id="UP000189704"/>
    </source>
</evidence>
<dbReference type="InterPro" id="IPR011992">
    <property type="entry name" value="EF-hand-dom_pair"/>
</dbReference>
<evidence type="ECO:0000256" key="1">
    <source>
        <dbReference type="SAM" id="MobiDB-lite"/>
    </source>
</evidence>
<dbReference type="GeneID" id="103264814"/>
<gene>
    <name evidence="4" type="primary">LOC103264814</name>
</gene>
<dbReference type="Pfam" id="PF13833">
    <property type="entry name" value="EF-hand_8"/>
    <property type="match status" value="1"/>
</dbReference>
<dbReference type="PROSITE" id="PS50222">
    <property type="entry name" value="EF_HAND_2"/>
    <property type="match status" value="1"/>
</dbReference>
<dbReference type="RefSeq" id="XP_008060710.1">
    <property type="nucleotide sequence ID" value="XM_008062519.1"/>
</dbReference>
<reference evidence="4" key="1">
    <citation type="submission" date="2025-08" db="UniProtKB">
        <authorList>
            <consortium name="RefSeq"/>
        </authorList>
    </citation>
    <scope>IDENTIFICATION</scope>
</reference>
<dbReference type="Gene3D" id="1.10.238.10">
    <property type="entry name" value="EF-hand"/>
    <property type="match status" value="1"/>
</dbReference>
<dbReference type="OrthoDB" id="272512at2759"/>
<keyword evidence="3" id="KW-1185">Reference proteome</keyword>
<dbReference type="AlphaFoldDB" id="A0A1U7TSC7"/>
<name>A0A1U7TSC7_CARSF</name>
<protein>
    <submittedName>
        <fullName evidence="4">Lysophosphatidylcholine acyltransferase 1-like</fullName>
    </submittedName>
</protein>